<dbReference type="GO" id="GO:0005525">
    <property type="term" value="F:GTP binding"/>
    <property type="evidence" value="ECO:0007669"/>
    <property type="project" value="InterPro"/>
</dbReference>
<evidence type="ECO:0000313" key="2">
    <source>
        <dbReference type="EMBL" id="VYU16752.1"/>
    </source>
</evidence>
<dbReference type="RefSeq" id="WP_288157505.1">
    <property type="nucleotide sequence ID" value="NZ_CACRUN010000015.1"/>
</dbReference>
<reference evidence="2" key="1">
    <citation type="submission" date="2019-11" db="EMBL/GenBank/DDBJ databases">
        <authorList>
            <person name="Feng L."/>
        </authorList>
    </citation>
    <scope>NUCLEOTIDE SEQUENCE</scope>
    <source>
        <strain evidence="2">VatypicaLFYP47</strain>
    </source>
</reference>
<dbReference type="InterPro" id="IPR027417">
    <property type="entry name" value="P-loop_NTPase"/>
</dbReference>
<dbReference type="Gene3D" id="3.40.50.300">
    <property type="entry name" value="P-loop containing nucleotide triphosphate hydrolases"/>
    <property type="match status" value="1"/>
</dbReference>
<dbReference type="Pfam" id="PF01926">
    <property type="entry name" value="MMR_HSR1"/>
    <property type="match status" value="1"/>
</dbReference>
<dbReference type="GO" id="GO:0030488">
    <property type="term" value="P:tRNA methylation"/>
    <property type="evidence" value="ECO:0007669"/>
    <property type="project" value="TreeGrafter"/>
</dbReference>
<name>A0A6N3CLJ1_9FIRM</name>
<dbReference type="PANTHER" id="PTHR42714">
    <property type="entry name" value="TRNA MODIFICATION GTPASE GTPBP3"/>
    <property type="match status" value="1"/>
</dbReference>
<dbReference type="SUPFAM" id="SSF52540">
    <property type="entry name" value="P-loop containing nucleoside triphosphate hydrolases"/>
    <property type="match status" value="1"/>
</dbReference>
<evidence type="ECO:0000259" key="1">
    <source>
        <dbReference type="Pfam" id="PF01926"/>
    </source>
</evidence>
<dbReference type="GO" id="GO:0005737">
    <property type="term" value="C:cytoplasm"/>
    <property type="evidence" value="ECO:0007669"/>
    <property type="project" value="TreeGrafter"/>
</dbReference>
<dbReference type="AlphaFoldDB" id="A0A6N3CLJ1"/>
<accession>A0A6N3CLJ1</accession>
<gene>
    <name evidence="2" type="ORF">VALFYP47_01538</name>
</gene>
<dbReference type="GO" id="GO:0002098">
    <property type="term" value="P:tRNA wobble uridine modification"/>
    <property type="evidence" value="ECO:0007669"/>
    <property type="project" value="TreeGrafter"/>
</dbReference>
<feature type="domain" description="G" evidence="1">
    <location>
        <begin position="58"/>
        <end position="156"/>
    </location>
</feature>
<protein>
    <submittedName>
        <fullName evidence="2">GTP-binding protein Der</fullName>
    </submittedName>
</protein>
<sequence length="489" mass="56941">MGINKNNNDVISTSGKRQIYEKYDDTNDINPLEVDLDTILNQYKKNLSKIIDDKRYVKIAVAGRMNHGKSSLLNSLIGDNIFKVQDIRETTANSRYELFEDVLLVDTPGLDANINDDAIANVAYESSNIILFVHNYNVGDFHKGELEALKRIADFHNSEAFSDRFILVLTGKDAVTDQNDRELIKLKLLKDIKQFCGLQNFPTFEVSNTTFMKGKSENKEKLIVYSGIPTLLEYITSKIENLKPLRTKQTIEKIRNIQATAIYLFNEILQNKTVNLDSELIDADKLYEEYKNLITKEINDLHSQYKHLKQEEEELNLFRDSIADGVSKYIYYKYIELEMEENSWPFWEFFGKPLSGSLINIDEIRKNALSRYPSKVYLPSSYKDKAILILKTKMSVKKQEVEQIRNKFNSYYEYLYNKYMNDSIIQKSKSIITKNGLLEEKFLDILLEIEKYIYGDALKLQNEVEYIKPWIADVDNFSDMTIRLLEGLE</sequence>
<proteinExistence type="predicted"/>
<dbReference type="InterPro" id="IPR006073">
    <property type="entry name" value="GTP-bd"/>
</dbReference>
<dbReference type="EMBL" id="CACRUN010000015">
    <property type="protein sequence ID" value="VYU16752.1"/>
    <property type="molecule type" value="Genomic_DNA"/>
</dbReference>
<organism evidence="2">
    <name type="scientific">Veillonella atypica</name>
    <dbReference type="NCBI Taxonomy" id="39777"/>
    <lineage>
        <taxon>Bacteria</taxon>
        <taxon>Bacillati</taxon>
        <taxon>Bacillota</taxon>
        <taxon>Negativicutes</taxon>
        <taxon>Veillonellales</taxon>
        <taxon>Veillonellaceae</taxon>
        <taxon>Veillonella</taxon>
    </lineage>
</organism>
<dbReference type="PANTHER" id="PTHR42714:SF2">
    <property type="entry name" value="TRNA MODIFICATION GTPASE GTPBP3, MITOCHONDRIAL"/>
    <property type="match status" value="1"/>
</dbReference>